<dbReference type="PANTHER" id="PTHR31558:SF40">
    <property type="entry name" value="EXPRESSED PROTEIN"/>
    <property type="match status" value="1"/>
</dbReference>
<name>A0ABD2YUR9_9GENT</name>
<accession>A0ABD2YUR9</accession>
<dbReference type="AlphaFoldDB" id="A0ABD2YUR9"/>
<keyword evidence="3" id="KW-1185">Reference proteome</keyword>
<dbReference type="Proteomes" id="UP001630127">
    <property type="component" value="Unassembled WGS sequence"/>
</dbReference>
<dbReference type="PANTHER" id="PTHR31558">
    <property type="entry name" value="CW14 PROTEIN"/>
    <property type="match status" value="1"/>
</dbReference>
<organism evidence="2 3">
    <name type="scientific">Cinchona calisaya</name>
    <dbReference type="NCBI Taxonomy" id="153742"/>
    <lineage>
        <taxon>Eukaryota</taxon>
        <taxon>Viridiplantae</taxon>
        <taxon>Streptophyta</taxon>
        <taxon>Embryophyta</taxon>
        <taxon>Tracheophyta</taxon>
        <taxon>Spermatophyta</taxon>
        <taxon>Magnoliopsida</taxon>
        <taxon>eudicotyledons</taxon>
        <taxon>Gunneridae</taxon>
        <taxon>Pentapetalae</taxon>
        <taxon>asterids</taxon>
        <taxon>lamiids</taxon>
        <taxon>Gentianales</taxon>
        <taxon>Rubiaceae</taxon>
        <taxon>Cinchonoideae</taxon>
        <taxon>Cinchoneae</taxon>
        <taxon>Cinchona</taxon>
    </lineage>
</organism>
<evidence type="ECO:0000313" key="2">
    <source>
        <dbReference type="EMBL" id="KAL3511085.1"/>
    </source>
</evidence>
<proteinExistence type="predicted"/>
<protein>
    <recommendedName>
        <fullName evidence="1">Protein ENHANCED DISEASE RESISTANCE 2 C-terminal domain-containing protein</fullName>
    </recommendedName>
</protein>
<comment type="caution">
    <text evidence="2">The sequence shown here is derived from an EMBL/GenBank/DDBJ whole genome shotgun (WGS) entry which is preliminary data.</text>
</comment>
<gene>
    <name evidence="2" type="ORF">ACH5RR_030486</name>
</gene>
<reference evidence="2 3" key="1">
    <citation type="submission" date="2024-11" db="EMBL/GenBank/DDBJ databases">
        <title>A near-complete genome assembly of Cinchona calisaya.</title>
        <authorList>
            <person name="Lian D.C."/>
            <person name="Zhao X.W."/>
            <person name="Wei L."/>
        </authorList>
    </citation>
    <scope>NUCLEOTIDE SEQUENCE [LARGE SCALE GENOMIC DNA]</scope>
    <source>
        <tissue evidence="2">Nenye</tissue>
    </source>
</reference>
<sequence length="558" mass="63345">MGGCISMPKKRFKSNTKYFPKPRKFRRKITSSVSVAPIEQFTGAGNGRYSSLPEFVAGKNDAHARTSCRRSELPNPTLNCTQLQWDQIQDADNGMCQEEAWFDSVSALDSDSDEDFSSVYGDFLPSLCNTTEDVYMNQMAQHENNTCIVGGEHRNREDSLDTDGGKTEKFFSKVENEVENDIFHLKSDDFLSSKKTEGISIEKKKIPYASYESFKGLNEDAWQYKEKTDDNDLKSHLPQLLNHSPLNPLSKPAAIKVTINKTPHGGDEMTQFCPSKRFLYHHKAGLTIPCSMDGKLAHGCWNPLSSSVFKLRGENYFRDKKKHPAPNYSPYVPVGMDLFACPRKIRHIAQYLELPLVKPHHEVPSLLIVNVQLPTYPASMFLGESDGDGMSLVLYFRVSENFKEEISPEFRKSIKRLVEDDMETVKGFAKDSIIPFRERLKILVGVANPEDLSSNSAEKKLLHAYNEKPVLSRPQHAFYKGASYFEIDLDVHRFSYISRKGLDAFRERLKYGILDLGLTIQAQKPEELPEKVLCGIRLNKIDFENHGKIPNIVIHGND</sequence>
<dbReference type="InterPro" id="IPR009769">
    <property type="entry name" value="EDR2_C"/>
</dbReference>
<dbReference type="EMBL" id="JBJUIK010000012">
    <property type="protein sequence ID" value="KAL3511085.1"/>
    <property type="molecule type" value="Genomic_DNA"/>
</dbReference>
<feature type="domain" description="Protein ENHANCED DISEASE RESISTANCE 2 C-terminal" evidence="1">
    <location>
        <begin position="301"/>
        <end position="542"/>
    </location>
</feature>
<evidence type="ECO:0000313" key="3">
    <source>
        <dbReference type="Proteomes" id="UP001630127"/>
    </source>
</evidence>
<evidence type="ECO:0000259" key="1">
    <source>
        <dbReference type="Pfam" id="PF07059"/>
    </source>
</evidence>
<dbReference type="Pfam" id="PF07059">
    <property type="entry name" value="EDR2_C"/>
    <property type="match status" value="1"/>
</dbReference>